<dbReference type="AlphaFoldDB" id="A0A1H9B1L5"/>
<keyword evidence="5" id="KW-1278">Translocase</keyword>
<dbReference type="PANTHER" id="PTHR43875">
    <property type="entry name" value="MALTODEXTRIN IMPORT ATP-BINDING PROTEIN MSMX"/>
    <property type="match status" value="1"/>
</dbReference>
<evidence type="ECO:0000313" key="9">
    <source>
        <dbReference type="Proteomes" id="UP000198833"/>
    </source>
</evidence>
<dbReference type="InterPro" id="IPR013611">
    <property type="entry name" value="Transp-assoc_OB_typ2"/>
</dbReference>
<dbReference type="InterPro" id="IPR003593">
    <property type="entry name" value="AAA+_ATPase"/>
</dbReference>
<dbReference type="PANTHER" id="PTHR43875:SF1">
    <property type="entry name" value="OSMOPROTECTIVE COMPOUNDS UPTAKE ATP-BINDING PROTEIN GGTA"/>
    <property type="match status" value="1"/>
</dbReference>
<dbReference type="OrthoDB" id="9790614at2"/>
<accession>A0A1H9B1L5</accession>
<dbReference type="GO" id="GO:0005524">
    <property type="term" value="F:ATP binding"/>
    <property type="evidence" value="ECO:0007669"/>
    <property type="project" value="UniProtKB-KW"/>
</dbReference>
<dbReference type="InterPro" id="IPR008995">
    <property type="entry name" value="Mo/tungstate-bd_C_term_dom"/>
</dbReference>
<gene>
    <name evidence="8" type="ORF">SAMN04488558_102145</name>
</gene>
<dbReference type="SMART" id="SM00382">
    <property type="entry name" value="AAA"/>
    <property type="match status" value="1"/>
</dbReference>
<dbReference type="GO" id="GO:0055052">
    <property type="term" value="C:ATP-binding cassette (ABC) transporter complex, substrate-binding subunit-containing"/>
    <property type="evidence" value="ECO:0007669"/>
    <property type="project" value="TreeGrafter"/>
</dbReference>
<dbReference type="PROSITE" id="PS50893">
    <property type="entry name" value="ABC_TRANSPORTER_2"/>
    <property type="match status" value="1"/>
</dbReference>
<keyword evidence="1" id="KW-0813">Transport</keyword>
<dbReference type="SUPFAM" id="SSF52540">
    <property type="entry name" value="P-loop containing nucleoside triphosphate hydrolases"/>
    <property type="match status" value="1"/>
</dbReference>
<evidence type="ECO:0000256" key="6">
    <source>
        <dbReference type="ARBA" id="ARBA00023136"/>
    </source>
</evidence>
<dbReference type="GO" id="GO:0015408">
    <property type="term" value="F:ABC-type ferric iron transporter activity"/>
    <property type="evidence" value="ECO:0007669"/>
    <property type="project" value="InterPro"/>
</dbReference>
<keyword evidence="6" id="KW-0472">Membrane</keyword>
<dbReference type="InterPro" id="IPR015853">
    <property type="entry name" value="ABC_transpr_FbpC"/>
</dbReference>
<sequence length="348" mass="39352">MQVRFDDVSLRFGDKTVLNHISFNLPDRALTSFLGPSGSGKSTTLYLISGLLEVSSGRIFFDDRDVTDLDPVKRNIGLVFQNYALYPHMTVLDNIMYPLKIAKVPKADRVQRAKKMAELTQIADQLDKFPSQLSGGQQQRVAISRALVKEPSVLLMDEPLSNLDARLRIEMRREIRRIQQETGITTIFVTHDQEEALSIADNVMILNEGEIQQMSDPVSLYAQPENLFVAKFIGSPVINIFQPQSPNLLKHKILDKDAWQYLGVRPEHLIMTSADEALLKGQVSRIEQVGKDVTIYLQGPGEDFVWSQTSSTPVEVGQELFFKVADQNLLRFDKQGRRIEEANHEPES</sequence>
<dbReference type="Proteomes" id="UP000198833">
    <property type="component" value="Unassembled WGS sequence"/>
</dbReference>
<dbReference type="Pfam" id="PF00005">
    <property type="entry name" value="ABC_tran"/>
    <property type="match status" value="1"/>
</dbReference>
<dbReference type="Gene3D" id="2.40.50.100">
    <property type="match status" value="1"/>
</dbReference>
<dbReference type="STRING" id="89093.SAMN04488558_102145"/>
<keyword evidence="4 8" id="KW-0067">ATP-binding</keyword>
<evidence type="ECO:0000256" key="4">
    <source>
        <dbReference type="ARBA" id="ARBA00022840"/>
    </source>
</evidence>
<reference evidence="8 9" key="1">
    <citation type="submission" date="2016-10" db="EMBL/GenBank/DDBJ databases">
        <authorList>
            <person name="de Groot N.N."/>
        </authorList>
    </citation>
    <scope>NUCLEOTIDE SEQUENCE [LARGE SCALE GENOMIC DNA]</scope>
    <source>
        <strain evidence="8 9">DSM 15695</strain>
    </source>
</reference>
<protein>
    <submittedName>
        <fullName evidence="8">Carbohydrate ABC transporter ATP-binding protein, CUT1 family</fullName>
    </submittedName>
</protein>
<dbReference type="EMBL" id="FOEN01000002">
    <property type="protein sequence ID" value="SEP82844.1"/>
    <property type="molecule type" value="Genomic_DNA"/>
</dbReference>
<dbReference type="FunFam" id="3.40.50.300:FF:000042">
    <property type="entry name" value="Maltose/maltodextrin ABC transporter, ATP-binding protein"/>
    <property type="match status" value="1"/>
</dbReference>
<dbReference type="GO" id="GO:0016887">
    <property type="term" value="F:ATP hydrolysis activity"/>
    <property type="evidence" value="ECO:0007669"/>
    <property type="project" value="InterPro"/>
</dbReference>
<dbReference type="SUPFAM" id="SSF50331">
    <property type="entry name" value="MOP-like"/>
    <property type="match status" value="1"/>
</dbReference>
<keyword evidence="9" id="KW-1185">Reference proteome</keyword>
<evidence type="ECO:0000256" key="3">
    <source>
        <dbReference type="ARBA" id="ARBA00022741"/>
    </source>
</evidence>
<dbReference type="InterPro" id="IPR003439">
    <property type="entry name" value="ABC_transporter-like_ATP-bd"/>
</dbReference>
<dbReference type="InterPro" id="IPR017871">
    <property type="entry name" value="ABC_transporter-like_CS"/>
</dbReference>
<evidence type="ECO:0000313" key="8">
    <source>
        <dbReference type="EMBL" id="SEP82844.1"/>
    </source>
</evidence>
<dbReference type="Gene3D" id="3.40.50.300">
    <property type="entry name" value="P-loop containing nucleotide triphosphate hydrolases"/>
    <property type="match status" value="1"/>
</dbReference>
<proteinExistence type="predicted"/>
<dbReference type="InterPro" id="IPR027417">
    <property type="entry name" value="P-loop_NTPase"/>
</dbReference>
<dbReference type="Pfam" id="PF08402">
    <property type="entry name" value="TOBE_2"/>
    <property type="match status" value="1"/>
</dbReference>
<dbReference type="CDD" id="cd03259">
    <property type="entry name" value="ABC_Carb_Solutes_like"/>
    <property type="match status" value="1"/>
</dbReference>
<evidence type="ECO:0000256" key="2">
    <source>
        <dbReference type="ARBA" id="ARBA00022475"/>
    </source>
</evidence>
<evidence type="ECO:0000259" key="7">
    <source>
        <dbReference type="PROSITE" id="PS50893"/>
    </source>
</evidence>
<feature type="domain" description="ABC transporter" evidence="7">
    <location>
        <begin position="3"/>
        <end position="233"/>
    </location>
</feature>
<keyword evidence="2" id="KW-1003">Cell membrane</keyword>
<dbReference type="PROSITE" id="PS00211">
    <property type="entry name" value="ABC_TRANSPORTER_1"/>
    <property type="match status" value="1"/>
</dbReference>
<evidence type="ECO:0000256" key="1">
    <source>
        <dbReference type="ARBA" id="ARBA00022448"/>
    </source>
</evidence>
<evidence type="ECO:0000256" key="5">
    <source>
        <dbReference type="ARBA" id="ARBA00022967"/>
    </source>
</evidence>
<organism evidence="8 9">
    <name type="scientific">Ignavigranum ruoffiae</name>
    <dbReference type="NCBI Taxonomy" id="89093"/>
    <lineage>
        <taxon>Bacteria</taxon>
        <taxon>Bacillati</taxon>
        <taxon>Bacillota</taxon>
        <taxon>Bacilli</taxon>
        <taxon>Lactobacillales</taxon>
        <taxon>Aerococcaceae</taxon>
        <taxon>Ignavigranum</taxon>
    </lineage>
</organism>
<dbReference type="InterPro" id="IPR047641">
    <property type="entry name" value="ABC_transpr_MalK/UgpC-like"/>
</dbReference>
<dbReference type="RefSeq" id="WP_092570592.1">
    <property type="nucleotide sequence ID" value="NZ_CP149446.1"/>
</dbReference>
<keyword evidence="3" id="KW-0547">Nucleotide-binding</keyword>
<name>A0A1H9B1L5_9LACT</name>